<sequence>MAILKLSFLFLEFEINENKHLPRSGFHYTLHIFYRSYAQEKSYHMC</sequence>
<accession>A0AAN0WAQ7</accession>
<name>A0AAN0WAQ7_HEYCO</name>
<dbReference type="Proteomes" id="UP000032024">
    <property type="component" value="Chromosome"/>
</dbReference>
<evidence type="ECO:0000313" key="2">
    <source>
        <dbReference type="Proteomes" id="UP000032024"/>
    </source>
</evidence>
<protein>
    <submittedName>
        <fullName evidence="1">Uncharacterized protein</fullName>
    </submittedName>
</protein>
<dbReference type="AlphaFoldDB" id="A0AAN0WAQ7"/>
<keyword evidence="2" id="KW-1185">Reference proteome</keyword>
<evidence type="ECO:0000313" key="1">
    <source>
        <dbReference type="EMBL" id="AJO21406.1"/>
    </source>
</evidence>
<proteinExistence type="predicted"/>
<reference evidence="2" key="1">
    <citation type="submission" date="2015-01" db="EMBL/GenBank/DDBJ databases">
        <title>Comparative genome analysis of Bacillus coagulans HM-08, Clostridium butyricum HM-68, Bacillus subtilis HM-66 and Bacillus paralicheniformis BL-09.</title>
        <authorList>
            <person name="Zhang H."/>
        </authorList>
    </citation>
    <scope>NUCLEOTIDE SEQUENCE [LARGE SCALE GENOMIC DNA]</scope>
    <source>
        <strain evidence="2">HM-08</strain>
    </source>
</reference>
<gene>
    <name evidence="1" type="ORF">SB48_HM08orf00942</name>
</gene>
<dbReference type="EMBL" id="CP010525">
    <property type="protein sequence ID" value="AJO21406.1"/>
    <property type="molecule type" value="Genomic_DNA"/>
</dbReference>
<organism evidence="1 2">
    <name type="scientific">Heyndrickxia coagulans</name>
    <name type="common">Weizmannia coagulans</name>
    <dbReference type="NCBI Taxonomy" id="1398"/>
    <lineage>
        <taxon>Bacteria</taxon>
        <taxon>Bacillati</taxon>
        <taxon>Bacillota</taxon>
        <taxon>Bacilli</taxon>
        <taxon>Bacillales</taxon>
        <taxon>Bacillaceae</taxon>
        <taxon>Heyndrickxia</taxon>
    </lineage>
</organism>